<dbReference type="GO" id="GO:0032259">
    <property type="term" value="P:methylation"/>
    <property type="evidence" value="ECO:0007669"/>
    <property type="project" value="UniProtKB-KW"/>
</dbReference>
<protein>
    <submittedName>
        <fullName evidence="2">Expressed methyltransferase</fullName>
    </submittedName>
</protein>
<dbReference type="InterPro" id="IPR052514">
    <property type="entry name" value="SAM-dependent_MTase"/>
</dbReference>
<dbReference type="InterPro" id="IPR029063">
    <property type="entry name" value="SAM-dependent_MTases_sf"/>
</dbReference>
<evidence type="ECO:0000259" key="1">
    <source>
        <dbReference type="Pfam" id="PF05050"/>
    </source>
</evidence>
<sequence length="388" mass="41360">MLAIMTRSNGSSSSGSPRLFSEVHTDRAIRLLTLGLLCLVAAMVWSIRARQVGAGGNLALSTPPFGVTPPPALLVKAVQAAADAEFRRGKLKSWLEHMPQAELHYALVNVSREPFLYGSILQDEDSYQADACSTDPPSSTIHLLSNVSGGGAIVDVGSHFGYYSLLGASIGCTFVAVEPVPRYRAVLESNVRLNGMEAAGKVLPYAVGYEAATITMGVPAKGNFGLARVLDAADAAGNVSAGVANTTGWQKLQIPQRPMDEMLAEVALPGDVCLMKIDVEGREPSVVLSAPRLFNATRVRHVMLEFSPGFGEDGSPGLADMLSFLHDKGYRAWEIDWKRAKIGQPVGAIDPAATQGRPVDISTHKARKALIAAVKPRFNTNLWLSLAD</sequence>
<dbReference type="Gene3D" id="3.40.50.150">
    <property type="entry name" value="Vaccinia Virus protein VP39"/>
    <property type="match status" value="1"/>
</dbReference>
<dbReference type="PANTHER" id="PTHR34203">
    <property type="entry name" value="METHYLTRANSFERASE, FKBM FAMILY PROTEIN"/>
    <property type="match status" value="1"/>
</dbReference>
<dbReference type="Pfam" id="PF05050">
    <property type="entry name" value="Methyltransf_21"/>
    <property type="match status" value="1"/>
</dbReference>
<keyword evidence="2" id="KW-0489">Methyltransferase</keyword>
<gene>
    <name evidence="2" type="ORF">C2E20_4176</name>
</gene>
<name>A0A2P6VE68_9CHLO</name>
<organism evidence="2 3">
    <name type="scientific">Micractinium conductrix</name>
    <dbReference type="NCBI Taxonomy" id="554055"/>
    <lineage>
        <taxon>Eukaryota</taxon>
        <taxon>Viridiplantae</taxon>
        <taxon>Chlorophyta</taxon>
        <taxon>core chlorophytes</taxon>
        <taxon>Trebouxiophyceae</taxon>
        <taxon>Chlorellales</taxon>
        <taxon>Chlorellaceae</taxon>
        <taxon>Chlorella clade</taxon>
        <taxon>Micractinium</taxon>
    </lineage>
</organism>
<evidence type="ECO:0000313" key="2">
    <source>
        <dbReference type="EMBL" id="PSC72395.1"/>
    </source>
</evidence>
<dbReference type="NCBIfam" id="TIGR01444">
    <property type="entry name" value="fkbM_fam"/>
    <property type="match status" value="1"/>
</dbReference>
<feature type="domain" description="Methyltransferase FkbM" evidence="1">
    <location>
        <begin position="155"/>
        <end position="331"/>
    </location>
</feature>
<comment type="caution">
    <text evidence="2">The sequence shown here is derived from an EMBL/GenBank/DDBJ whole genome shotgun (WGS) entry which is preliminary data.</text>
</comment>
<evidence type="ECO:0000313" key="3">
    <source>
        <dbReference type="Proteomes" id="UP000239649"/>
    </source>
</evidence>
<dbReference type="AlphaFoldDB" id="A0A2P6VE68"/>
<dbReference type="PANTHER" id="PTHR34203:SF15">
    <property type="entry name" value="SLL1173 PROTEIN"/>
    <property type="match status" value="1"/>
</dbReference>
<accession>A0A2P6VE68</accession>
<reference evidence="2 3" key="1">
    <citation type="journal article" date="2018" name="Plant J.">
        <title>Genome sequences of Chlorella sorokiniana UTEX 1602 and Micractinium conductrix SAG 241.80: implications to maltose excretion by a green alga.</title>
        <authorList>
            <person name="Arriola M.B."/>
            <person name="Velmurugan N."/>
            <person name="Zhang Y."/>
            <person name="Plunkett M.H."/>
            <person name="Hondzo H."/>
            <person name="Barney B.M."/>
        </authorList>
    </citation>
    <scope>NUCLEOTIDE SEQUENCE [LARGE SCALE GENOMIC DNA]</scope>
    <source>
        <strain evidence="2 3">SAG 241.80</strain>
    </source>
</reference>
<dbReference type="InterPro" id="IPR006342">
    <property type="entry name" value="FkbM_mtfrase"/>
</dbReference>
<dbReference type="SUPFAM" id="SSF53335">
    <property type="entry name" value="S-adenosyl-L-methionine-dependent methyltransferases"/>
    <property type="match status" value="1"/>
</dbReference>
<keyword evidence="2" id="KW-0808">Transferase</keyword>
<dbReference type="GO" id="GO:0008168">
    <property type="term" value="F:methyltransferase activity"/>
    <property type="evidence" value="ECO:0007669"/>
    <property type="project" value="UniProtKB-KW"/>
</dbReference>
<proteinExistence type="predicted"/>
<dbReference type="EMBL" id="LHPF02000010">
    <property type="protein sequence ID" value="PSC72395.1"/>
    <property type="molecule type" value="Genomic_DNA"/>
</dbReference>
<dbReference type="Proteomes" id="UP000239649">
    <property type="component" value="Unassembled WGS sequence"/>
</dbReference>
<keyword evidence="3" id="KW-1185">Reference proteome</keyword>
<dbReference type="OrthoDB" id="538293at2759"/>